<dbReference type="SUPFAM" id="SSF46785">
    <property type="entry name" value="Winged helix' DNA-binding domain"/>
    <property type="match status" value="1"/>
</dbReference>
<dbReference type="GO" id="GO:0005829">
    <property type="term" value="C:cytosol"/>
    <property type="evidence" value="ECO:0007669"/>
    <property type="project" value="TreeGrafter"/>
</dbReference>
<accession>A0A0M0KF32</accession>
<dbReference type="PROSITE" id="PS00519">
    <property type="entry name" value="HTH_ASNC_1"/>
    <property type="match status" value="1"/>
</dbReference>
<dbReference type="CDD" id="cd00090">
    <property type="entry name" value="HTH_ARSR"/>
    <property type="match status" value="1"/>
</dbReference>
<organism evidence="5">
    <name type="scientific">Halalkalibacterium halodurans</name>
    <name type="common">Bacillus halodurans</name>
    <dbReference type="NCBI Taxonomy" id="86665"/>
    <lineage>
        <taxon>Bacteria</taxon>
        <taxon>Bacillati</taxon>
        <taxon>Bacillota</taxon>
        <taxon>Bacilli</taxon>
        <taxon>Bacillales</taxon>
        <taxon>Bacillaceae</taxon>
        <taxon>Halalkalibacterium (ex Joshi et al. 2022)</taxon>
    </lineage>
</organism>
<dbReference type="RefSeq" id="WP_010900002.1">
    <property type="nucleotide sequence ID" value="NZ_CP040441.1"/>
</dbReference>
<dbReference type="GeneID" id="87599423"/>
<dbReference type="EMBL" id="LILD01000001">
    <property type="protein sequence ID" value="KOO37424.1"/>
    <property type="molecule type" value="Genomic_DNA"/>
</dbReference>
<keyword evidence="1" id="KW-0805">Transcription regulation</keyword>
<feature type="domain" description="HTH asnC-type" evidence="4">
    <location>
        <begin position="1"/>
        <end position="62"/>
    </location>
</feature>
<dbReference type="InterPro" id="IPR000485">
    <property type="entry name" value="AsnC-type_HTH_dom"/>
</dbReference>
<dbReference type="InterPro" id="IPR019885">
    <property type="entry name" value="Tscrpt_reg_HTH_AsnC-type_CS"/>
</dbReference>
<dbReference type="InterPro" id="IPR019888">
    <property type="entry name" value="Tscrpt_reg_AsnC-like"/>
</dbReference>
<protein>
    <submittedName>
        <fullName evidence="5">AsnC family transcriptional regulator</fullName>
    </submittedName>
</protein>
<dbReference type="Gene3D" id="1.10.10.10">
    <property type="entry name" value="Winged helix-like DNA-binding domain superfamily/Winged helix DNA-binding domain"/>
    <property type="match status" value="1"/>
</dbReference>
<dbReference type="GO" id="GO:0043565">
    <property type="term" value="F:sequence-specific DNA binding"/>
    <property type="evidence" value="ECO:0007669"/>
    <property type="project" value="InterPro"/>
</dbReference>
<comment type="caution">
    <text evidence="5">The sequence shown here is derived from an EMBL/GenBank/DDBJ whole genome shotgun (WGS) entry which is preliminary data.</text>
</comment>
<proteinExistence type="predicted"/>
<keyword evidence="2" id="KW-0238">DNA-binding</keyword>
<dbReference type="Pfam" id="PF13412">
    <property type="entry name" value="HTH_24"/>
    <property type="match status" value="1"/>
</dbReference>
<dbReference type="PRINTS" id="PR00033">
    <property type="entry name" value="HTHASNC"/>
</dbReference>
<name>A0A0M0KF32_ALKHA</name>
<dbReference type="Pfam" id="PF01037">
    <property type="entry name" value="AsnC_trans_reg"/>
    <property type="match status" value="1"/>
</dbReference>
<dbReference type="InterPro" id="IPR036388">
    <property type="entry name" value="WH-like_DNA-bd_sf"/>
</dbReference>
<sequence length="154" mass="17308">MDKLDIKLLELLQKNARTTISELSKELALSRPSVSERLQRLQESGVIEEYSARISLAGVGRDMLLIILVSGLRVPLKDFEDMVKSEEMIIECHRVTGEVSYMLKAAVPNMNSMRILIDKLIPYGNINTSTVIGSPVPYRYILPVEKDEEQSDGT</sequence>
<dbReference type="AlphaFoldDB" id="A0A0M0KF32"/>
<dbReference type="Gene3D" id="3.30.70.920">
    <property type="match status" value="1"/>
</dbReference>
<dbReference type="InterPro" id="IPR011991">
    <property type="entry name" value="ArsR-like_HTH"/>
</dbReference>
<evidence type="ECO:0000256" key="1">
    <source>
        <dbReference type="ARBA" id="ARBA00023015"/>
    </source>
</evidence>
<dbReference type="PANTHER" id="PTHR30154:SF53">
    <property type="entry name" value="HTH-TYPE TRANSCRIPTIONAL REGULATOR LRPC"/>
    <property type="match status" value="1"/>
</dbReference>
<accession>A0A4Y7WSQ5</accession>
<evidence type="ECO:0000256" key="3">
    <source>
        <dbReference type="ARBA" id="ARBA00023163"/>
    </source>
</evidence>
<evidence type="ECO:0000256" key="2">
    <source>
        <dbReference type="ARBA" id="ARBA00023125"/>
    </source>
</evidence>
<dbReference type="InterPro" id="IPR011008">
    <property type="entry name" value="Dimeric_a/b-barrel"/>
</dbReference>
<dbReference type="OMA" id="CYGPRCV"/>
<gene>
    <name evidence="5" type="ORF">AMD02_00090</name>
</gene>
<keyword evidence="3" id="KW-0804">Transcription</keyword>
<dbReference type="InterPro" id="IPR036390">
    <property type="entry name" value="WH_DNA-bd_sf"/>
</dbReference>
<dbReference type="GO" id="GO:0043200">
    <property type="term" value="P:response to amino acid"/>
    <property type="evidence" value="ECO:0007669"/>
    <property type="project" value="TreeGrafter"/>
</dbReference>
<dbReference type="PROSITE" id="PS50956">
    <property type="entry name" value="HTH_ASNC_2"/>
    <property type="match status" value="1"/>
</dbReference>
<dbReference type="PATRIC" id="fig|136160.3.peg.182"/>
<dbReference type="SUPFAM" id="SSF54909">
    <property type="entry name" value="Dimeric alpha+beta barrel"/>
    <property type="match status" value="1"/>
</dbReference>
<evidence type="ECO:0000259" key="4">
    <source>
        <dbReference type="PROSITE" id="PS50956"/>
    </source>
</evidence>
<dbReference type="PANTHER" id="PTHR30154">
    <property type="entry name" value="LEUCINE-RESPONSIVE REGULATORY PROTEIN"/>
    <property type="match status" value="1"/>
</dbReference>
<dbReference type="SMART" id="SM00344">
    <property type="entry name" value="HTH_ASNC"/>
    <property type="match status" value="1"/>
</dbReference>
<dbReference type="InterPro" id="IPR019887">
    <property type="entry name" value="Tscrpt_reg_AsnC/Lrp_C"/>
</dbReference>
<evidence type="ECO:0000313" key="5">
    <source>
        <dbReference type="EMBL" id="KOO37424.1"/>
    </source>
</evidence>
<reference evidence="5" key="1">
    <citation type="submission" date="2015-08" db="EMBL/GenBank/DDBJ databases">
        <title>Complete DNA Sequence of Pseudomonas syringae pv. actinidiae, the Causal Agent of Kiwifruit Canker Disease.</title>
        <authorList>
            <person name="Rikkerink E.H.A."/>
            <person name="Fineran P.C."/>
        </authorList>
    </citation>
    <scope>NUCLEOTIDE SEQUENCE</scope>
    <source>
        <strain evidence="5">DSM 13666</strain>
    </source>
</reference>